<organism evidence="3 4">
    <name type="scientific">Paludibaculum fermentans</name>
    <dbReference type="NCBI Taxonomy" id="1473598"/>
    <lineage>
        <taxon>Bacteria</taxon>
        <taxon>Pseudomonadati</taxon>
        <taxon>Acidobacteriota</taxon>
        <taxon>Terriglobia</taxon>
        <taxon>Bryobacterales</taxon>
        <taxon>Bryobacteraceae</taxon>
        <taxon>Paludibaculum</taxon>
    </lineage>
</organism>
<dbReference type="PANTHER" id="PTHR43092:SF2">
    <property type="entry name" value="HERCYNYLCYSTEINE SULFOXIDE LYASE"/>
    <property type="match status" value="1"/>
</dbReference>
<keyword evidence="3" id="KW-0808">Transferase</keyword>
<keyword evidence="4" id="KW-1185">Reference proteome</keyword>
<dbReference type="InterPro" id="IPR015422">
    <property type="entry name" value="PyrdxlP-dep_Trfase_small"/>
</dbReference>
<gene>
    <name evidence="3" type="ORF">IRI77_14450</name>
</gene>
<name>A0A7S7NXP2_PALFE</name>
<evidence type="ECO:0000313" key="3">
    <source>
        <dbReference type="EMBL" id="QOY91094.1"/>
    </source>
</evidence>
<keyword evidence="3" id="KW-0032">Aminotransferase</keyword>
<dbReference type="PANTHER" id="PTHR43092">
    <property type="entry name" value="L-CYSTEINE DESULFHYDRASE"/>
    <property type="match status" value="1"/>
</dbReference>
<sequence>MNRRHLLASSLFGLTALPAADSGLKPLPDAALRSSDPEQYWLRIRNEQFYLPEWRTFLNNGSLGVAPRPVIQAVEEFLERGAGLISDEYPRWGYETLDPERTEMAEFLGCKKDELAFVHNATEGLSTIAAGLDLKAGDEVVMTDLEHPSGKAGWAVRAQRHGVVVREVPIPLPPKSSAQLADVMISAIGPRTKVLFFSGILSPTGTIMPVRQICDAARAKGVLTVVDGAHMNGQIPVKLSELGCDFYAGSPHKWMFAPAGSGILYIREENLDRLWPTIVTGDWDNKSSKAARFMKVGTNNRGIVVGMMAGLRFLKQLGPENVYARIHDLAILNYKMAAARPYLEIYSSADPSLYGSLVTIGFRGAKLDDLFRKARERKIWIYGAERMRISTHIHTRPQDLEAYYALVDEVVGRKA</sequence>
<evidence type="ECO:0000259" key="2">
    <source>
        <dbReference type="Pfam" id="PF00266"/>
    </source>
</evidence>
<dbReference type="RefSeq" id="WP_194452749.1">
    <property type="nucleotide sequence ID" value="NZ_CP063849.1"/>
</dbReference>
<dbReference type="Proteomes" id="UP000593892">
    <property type="component" value="Chromosome"/>
</dbReference>
<dbReference type="EMBL" id="CP063849">
    <property type="protein sequence ID" value="QOY91094.1"/>
    <property type="molecule type" value="Genomic_DNA"/>
</dbReference>
<feature type="domain" description="Aminotransferase class V" evidence="2">
    <location>
        <begin position="66"/>
        <end position="381"/>
    </location>
</feature>
<reference evidence="3 4" key="1">
    <citation type="submission" date="2020-10" db="EMBL/GenBank/DDBJ databases">
        <title>Complete genome sequence of Paludibaculum fermentans P105T, a facultatively anaerobic acidobacterium capable of dissimilatory Fe(III) reduction.</title>
        <authorList>
            <person name="Dedysh S.N."/>
            <person name="Beletsky A.V."/>
            <person name="Kulichevskaya I.S."/>
            <person name="Mardanov A.V."/>
            <person name="Ravin N.V."/>
        </authorList>
    </citation>
    <scope>NUCLEOTIDE SEQUENCE [LARGE SCALE GENOMIC DNA]</scope>
    <source>
        <strain evidence="3 4">P105</strain>
    </source>
</reference>
<dbReference type="Pfam" id="PF00266">
    <property type="entry name" value="Aminotran_5"/>
    <property type="match status" value="1"/>
</dbReference>
<dbReference type="Gene3D" id="3.40.640.10">
    <property type="entry name" value="Type I PLP-dependent aspartate aminotransferase-like (Major domain)"/>
    <property type="match status" value="1"/>
</dbReference>
<dbReference type="SUPFAM" id="SSF53383">
    <property type="entry name" value="PLP-dependent transferases"/>
    <property type="match status" value="1"/>
</dbReference>
<keyword evidence="1" id="KW-0663">Pyridoxal phosphate</keyword>
<accession>A0A7S7NXP2</accession>
<dbReference type="AlphaFoldDB" id="A0A7S7NXP2"/>
<protein>
    <submittedName>
        <fullName evidence="3">Aminotransferase class V-fold PLP-dependent enzyme</fullName>
    </submittedName>
</protein>
<dbReference type="Gene3D" id="3.90.1150.10">
    <property type="entry name" value="Aspartate Aminotransferase, domain 1"/>
    <property type="match status" value="1"/>
</dbReference>
<dbReference type="InterPro" id="IPR000192">
    <property type="entry name" value="Aminotrans_V_dom"/>
</dbReference>
<dbReference type="InterPro" id="IPR015424">
    <property type="entry name" value="PyrdxlP-dep_Trfase"/>
</dbReference>
<dbReference type="GO" id="GO:0008483">
    <property type="term" value="F:transaminase activity"/>
    <property type="evidence" value="ECO:0007669"/>
    <property type="project" value="UniProtKB-KW"/>
</dbReference>
<evidence type="ECO:0000256" key="1">
    <source>
        <dbReference type="ARBA" id="ARBA00022898"/>
    </source>
</evidence>
<evidence type="ECO:0000313" key="4">
    <source>
        <dbReference type="Proteomes" id="UP000593892"/>
    </source>
</evidence>
<dbReference type="KEGG" id="pfer:IRI77_14450"/>
<dbReference type="InterPro" id="IPR015421">
    <property type="entry name" value="PyrdxlP-dep_Trfase_major"/>
</dbReference>
<proteinExistence type="predicted"/>